<dbReference type="Gene3D" id="2.30.30.140">
    <property type="match status" value="1"/>
</dbReference>
<dbReference type="InterPro" id="IPR047386">
    <property type="entry name" value="Tudor_TDRD11"/>
</dbReference>
<dbReference type="InterPro" id="IPR016071">
    <property type="entry name" value="Staphylococal_nuclease_OB-fold"/>
</dbReference>
<dbReference type="SMART" id="SM00333">
    <property type="entry name" value="TUDOR"/>
    <property type="match status" value="1"/>
</dbReference>
<dbReference type="OrthoDB" id="10023235at2759"/>
<protein>
    <recommendedName>
        <fullName evidence="2">Staphylococcal nuclease domain-containing protein 1</fullName>
    </recommendedName>
</protein>
<dbReference type="Pfam" id="PF00565">
    <property type="entry name" value="SNase"/>
    <property type="match status" value="4"/>
</dbReference>
<dbReference type="InterPro" id="IPR016685">
    <property type="entry name" value="Silence_cplx_Nase-comp_TudorSN"/>
</dbReference>
<dbReference type="GO" id="GO:0005829">
    <property type="term" value="C:cytosol"/>
    <property type="evidence" value="ECO:0007669"/>
    <property type="project" value="UniProtKB-UniRule"/>
</dbReference>
<dbReference type="GO" id="GO:0003723">
    <property type="term" value="F:RNA binding"/>
    <property type="evidence" value="ECO:0007669"/>
    <property type="project" value="UniProtKB-UniRule"/>
</dbReference>
<dbReference type="InterPro" id="IPR035437">
    <property type="entry name" value="SNase_OB-fold_sf"/>
</dbReference>
<dbReference type="WBParaSite" id="DME_0000530001-mRNA-1">
    <property type="protein sequence ID" value="DME_0000530001-mRNA-1"/>
    <property type="gene ID" value="DME_0000530001"/>
</dbReference>
<evidence type="ECO:0000256" key="4">
    <source>
        <dbReference type="ARBA" id="ARBA00022737"/>
    </source>
</evidence>
<evidence type="ECO:0000256" key="3">
    <source>
        <dbReference type="ARBA" id="ARBA00022490"/>
    </source>
</evidence>
<gene>
    <name evidence="9" type="ORF">DME_LOCUS9099</name>
</gene>
<dbReference type="PIRSF" id="PIRSF017179">
    <property type="entry name" value="RISC-Tudor-SN"/>
    <property type="match status" value="1"/>
</dbReference>
<evidence type="ECO:0000256" key="5">
    <source>
        <dbReference type="PIRNR" id="PIRNR017179"/>
    </source>
</evidence>
<dbReference type="GO" id="GO:0006402">
    <property type="term" value="P:mRNA catabolic process"/>
    <property type="evidence" value="ECO:0007669"/>
    <property type="project" value="UniProtKB-UniRule"/>
</dbReference>
<evidence type="ECO:0000313" key="10">
    <source>
        <dbReference type="Proteomes" id="UP000038040"/>
    </source>
</evidence>
<evidence type="ECO:0000259" key="8">
    <source>
        <dbReference type="PROSITE" id="PS50830"/>
    </source>
</evidence>
<dbReference type="CDD" id="cd20433">
    <property type="entry name" value="Tudor_TDRD11"/>
    <property type="match status" value="1"/>
</dbReference>
<dbReference type="PANTHER" id="PTHR12302:SF2">
    <property type="entry name" value="STAPHYLOCOCCAL NUCLEASE DOMAIN-CONTAINING PROTEIN 1"/>
    <property type="match status" value="1"/>
</dbReference>
<dbReference type="Proteomes" id="UP000274756">
    <property type="component" value="Unassembled WGS sequence"/>
</dbReference>
<feature type="domain" description="Tudor" evidence="7">
    <location>
        <begin position="673"/>
        <end position="731"/>
    </location>
</feature>
<evidence type="ECO:0000256" key="2">
    <source>
        <dbReference type="ARBA" id="ARBA00017230"/>
    </source>
</evidence>
<feature type="domain" description="TNase-like" evidence="8">
    <location>
        <begin position="278"/>
        <end position="428"/>
    </location>
</feature>
<feature type="domain" description="TNase-like" evidence="8">
    <location>
        <begin position="133"/>
        <end position="266"/>
    </location>
</feature>
<evidence type="ECO:0000256" key="6">
    <source>
        <dbReference type="SAM" id="MobiDB-lite"/>
    </source>
</evidence>
<dbReference type="FunFam" id="2.40.50.90:FF:000003">
    <property type="entry name" value="Staphylococcal nuclease domain-containing protein"/>
    <property type="match status" value="1"/>
</dbReference>
<dbReference type="InterPro" id="IPR002999">
    <property type="entry name" value="Tudor"/>
</dbReference>
<dbReference type="Pfam" id="PF00567">
    <property type="entry name" value="TUDOR"/>
    <property type="match status" value="1"/>
</dbReference>
<evidence type="ECO:0000259" key="7">
    <source>
        <dbReference type="PROSITE" id="PS50304"/>
    </source>
</evidence>
<dbReference type="SUPFAM" id="SSF50199">
    <property type="entry name" value="Staphylococcal nuclease"/>
    <property type="match status" value="5"/>
</dbReference>
<dbReference type="AlphaFoldDB" id="A0A0N4UDA6"/>
<feature type="domain" description="TNase-like" evidence="8">
    <location>
        <begin position="461"/>
        <end position="602"/>
    </location>
</feature>
<feature type="region of interest" description="Disordered" evidence="6">
    <location>
        <begin position="1"/>
        <end position="20"/>
    </location>
</feature>
<dbReference type="PROSITE" id="PS50304">
    <property type="entry name" value="TUDOR"/>
    <property type="match status" value="1"/>
</dbReference>
<keyword evidence="11" id="KW-1185">Reference proteome</keyword>
<organism evidence="10 12">
    <name type="scientific">Dracunculus medinensis</name>
    <name type="common">Guinea worm</name>
    <dbReference type="NCBI Taxonomy" id="318479"/>
    <lineage>
        <taxon>Eukaryota</taxon>
        <taxon>Metazoa</taxon>
        <taxon>Ecdysozoa</taxon>
        <taxon>Nematoda</taxon>
        <taxon>Chromadorea</taxon>
        <taxon>Rhabditida</taxon>
        <taxon>Spirurina</taxon>
        <taxon>Dracunculoidea</taxon>
        <taxon>Dracunculidae</taxon>
        <taxon>Dracunculus</taxon>
    </lineage>
</organism>
<dbReference type="FunFam" id="2.30.30.140:FF:000018">
    <property type="entry name" value="Serine/threonine-protein kinase 31"/>
    <property type="match status" value="1"/>
</dbReference>
<dbReference type="SMART" id="SM00318">
    <property type="entry name" value="SNc"/>
    <property type="match status" value="4"/>
</dbReference>
<dbReference type="GO" id="GO:0004518">
    <property type="term" value="F:nuclease activity"/>
    <property type="evidence" value="ECO:0007669"/>
    <property type="project" value="TreeGrafter"/>
</dbReference>
<feature type="domain" description="TNase-like" evidence="8">
    <location>
        <begin position="1"/>
        <end position="114"/>
    </location>
</feature>
<accession>A0A0N4UDA6</accession>
<sequence>MCNVSAPRIAKRPTEMEAGKDDEPYAWEAREFLRLKIVGRSVMFKCDYTAASGREHGRIYLGGTGPEDAENITETGVAEGWLEVRPGRVSDEYTTKLLSLQEAAKNSKKGRWIRNITWVVENMRALVDSHKQKPIRAIIEQVRDASTYRAFLLPDFQYITLMLSGVKAPAIRCGTDGKPEDYAEEAKYFVECRILQRDVEIILEGISNLNFVGSVLHPKGNIAMLLLEHGFAKCVDWSIALAASGPEPLRAAERTAKNNKLRLWRAYQPSNNSSLDKKSFIAKVVEIVMGDALVVQKENGEELKIWLSSIRPPREENREADTKLCRTFRPLYDIPYMFEAREFLRKRLIGKKVQVTIDYNQPKTDQFPEKTCCTVVVGGVNIAEALILKGLAKVVRYRGDDDNRSSHYDSLLAAEAKAEKTKKGLFAEKEAGDKSSIVRIQELLGDAQRSKQFLPYLQRSGRSEGLVEFVVSGSRVRIYVPKETCIITFLFSGINCPRGARMGAGGKLIGESEPFAEEATRFTKSKILQHEVEIEVEGMDKNGSFIGYLFVQTEKGLINMSVELVEHGFASVHFTAEKSSHYSQLCAAEQRAKQARLGIWTKIQEEDINAQTEQATIANMERVVNYKKVVVTDVQKGNLRFAAQCVDDGPKLELMMKELREQLRNRNPVGAYMPRRGDLCVARFSADNQWYRARIENVRGRNAEILYVDFGNRETVDISSLDALPVEFVKQPAGAKEYQLALIQIPNDPDYAQLTDAALEQLLYGAPQILVNAEYLNAGIECVQAVIESVDGTEIDVAETLIVGGHALVEHRREARLATMMEKYVEAENLARKEHKNIWEYGDFTGNEL</sequence>
<name>A0A0N4UDA6_DRAME</name>
<dbReference type="PROSITE" id="PS50830">
    <property type="entry name" value="TNASE_3"/>
    <property type="match status" value="4"/>
</dbReference>
<dbReference type="STRING" id="318479.A0A0N4UDA6"/>
<dbReference type="PANTHER" id="PTHR12302">
    <property type="entry name" value="EBNA2 BINDING PROTEIN P100"/>
    <property type="match status" value="1"/>
</dbReference>
<dbReference type="GO" id="GO:0031332">
    <property type="term" value="C:RNAi effector complex"/>
    <property type="evidence" value="ECO:0007669"/>
    <property type="project" value="InterPro"/>
</dbReference>
<dbReference type="Gene3D" id="2.40.50.90">
    <property type="match status" value="5"/>
</dbReference>
<comment type="subcellular location">
    <subcellularLocation>
        <location evidence="1 5">Cytoplasm</location>
    </subcellularLocation>
</comment>
<dbReference type="GO" id="GO:0031047">
    <property type="term" value="P:regulatory ncRNA-mediated gene silencing"/>
    <property type="evidence" value="ECO:0007669"/>
    <property type="project" value="UniProtKB-UniRule"/>
</dbReference>
<evidence type="ECO:0000313" key="12">
    <source>
        <dbReference type="WBParaSite" id="DME_0000530001-mRNA-1"/>
    </source>
</evidence>
<reference evidence="9 11" key="2">
    <citation type="submission" date="2018-11" db="EMBL/GenBank/DDBJ databases">
        <authorList>
            <consortium name="Pathogen Informatics"/>
        </authorList>
    </citation>
    <scope>NUCLEOTIDE SEQUENCE [LARGE SCALE GENOMIC DNA]</scope>
</reference>
<keyword evidence="3 5" id="KW-0963">Cytoplasm</keyword>
<reference evidence="12" key="1">
    <citation type="submission" date="2017-02" db="UniProtKB">
        <authorList>
            <consortium name="WormBaseParasite"/>
        </authorList>
    </citation>
    <scope>IDENTIFICATION</scope>
</reference>
<dbReference type="FunFam" id="2.40.50.90:FF:000002">
    <property type="entry name" value="Staphylococcal nuclease domain-containing protein"/>
    <property type="match status" value="1"/>
</dbReference>
<dbReference type="Proteomes" id="UP000038040">
    <property type="component" value="Unplaced"/>
</dbReference>
<dbReference type="FunFam" id="2.40.50.90:FF:000001">
    <property type="entry name" value="Staphylococcal nuclease domain-containing protein"/>
    <property type="match status" value="1"/>
</dbReference>
<dbReference type="CDD" id="cd00175">
    <property type="entry name" value="SNc"/>
    <property type="match status" value="2"/>
</dbReference>
<evidence type="ECO:0000256" key="1">
    <source>
        <dbReference type="ARBA" id="ARBA00004496"/>
    </source>
</evidence>
<keyword evidence="4" id="KW-0677">Repeat</keyword>
<dbReference type="GO" id="GO:0005634">
    <property type="term" value="C:nucleus"/>
    <property type="evidence" value="ECO:0007669"/>
    <property type="project" value="TreeGrafter"/>
</dbReference>
<evidence type="ECO:0000313" key="11">
    <source>
        <dbReference type="Proteomes" id="UP000274756"/>
    </source>
</evidence>
<dbReference type="SUPFAM" id="SSF63748">
    <property type="entry name" value="Tudor/PWWP/MBT"/>
    <property type="match status" value="1"/>
</dbReference>
<dbReference type="EMBL" id="UYYG01001176">
    <property type="protein sequence ID" value="VDN59126.1"/>
    <property type="molecule type" value="Genomic_DNA"/>
</dbReference>
<proteinExistence type="predicted"/>
<evidence type="ECO:0000313" key="9">
    <source>
        <dbReference type="EMBL" id="VDN59126.1"/>
    </source>
</evidence>